<dbReference type="PANTHER" id="PTHR43123">
    <property type="entry name" value="POLYSACCHARIDE DEACETYLASE-RELATED"/>
    <property type="match status" value="1"/>
</dbReference>
<dbReference type="PANTHER" id="PTHR43123:SF1">
    <property type="entry name" value="POLYSACCHARIDE DEACETYLASE-RELATED"/>
    <property type="match status" value="1"/>
</dbReference>
<dbReference type="OrthoDB" id="9787041at2"/>
<dbReference type="RefSeq" id="WP_153407190.1">
    <property type="nucleotide sequence ID" value="NZ_WEGK01000001.1"/>
</dbReference>
<proteinExistence type="predicted"/>
<dbReference type="Pfam" id="PF01522">
    <property type="entry name" value="Polysacc_deac_1"/>
    <property type="match status" value="1"/>
</dbReference>
<keyword evidence="3" id="KW-1185">Reference proteome</keyword>
<dbReference type="InterPro" id="IPR002509">
    <property type="entry name" value="NODB_dom"/>
</dbReference>
<name>A0A7K0CU73_9NOCA</name>
<feature type="domain" description="NodB homology" evidence="1">
    <location>
        <begin position="78"/>
        <end position="166"/>
    </location>
</feature>
<comment type="caution">
    <text evidence="2">The sequence shown here is derived from an EMBL/GenBank/DDBJ whole genome shotgun (WGS) entry which is preliminary data.</text>
</comment>
<dbReference type="InterPro" id="IPR011330">
    <property type="entry name" value="Glyco_hydro/deAcase_b/a-brl"/>
</dbReference>
<dbReference type="SUPFAM" id="SSF88713">
    <property type="entry name" value="Glycoside hydrolase/deacetylase"/>
    <property type="match status" value="1"/>
</dbReference>
<protein>
    <recommendedName>
        <fullName evidence="1">NodB homology domain-containing protein</fullName>
    </recommendedName>
</protein>
<organism evidence="2 3">
    <name type="scientific">Nocardia macrotermitis</name>
    <dbReference type="NCBI Taxonomy" id="2585198"/>
    <lineage>
        <taxon>Bacteria</taxon>
        <taxon>Bacillati</taxon>
        <taxon>Actinomycetota</taxon>
        <taxon>Actinomycetes</taxon>
        <taxon>Mycobacteriales</taxon>
        <taxon>Nocardiaceae</taxon>
        <taxon>Nocardia</taxon>
    </lineage>
</organism>
<dbReference type="Gene3D" id="3.20.20.370">
    <property type="entry name" value="Glycoside hydrolase/deacetylase"/>
    <property type="match status" value="1"/>
</dbReference>
<dbReference type="GO" id="GO:0016810">
    <property type="term" value="F:hydrolase activity, acting on carbon-nitrogen (but not peptide) bonds"/>
    <property type="evidence" value="ECO:0007669"/>
    <property type="project" value="InterPro"/>
</dbReference>
<accession>A0A7K0CU73</accession>
<gene>
    <name evidence="2" type="ORF">NRB20_00820</name>
</gene>
<dbReference type="AlphaFoldDB" id="A0A7K0CU73"/>
<sequence>MSPDAPDRSGPDRDFAGYGRRGAPVRWPGDARVAVCLIVNYESGAERSYWAGDDRNEPPQEFGYPAPAIRDLGNESIFEYGSRTGVWRLQRLLDRYRLRATFHGCARAFELVPEVGAYIAEAGHEVCAHGWRWEEVSRLPREVEREHIALAVDSIRRTCGQRPVGWYSKCPPSLSTRELLVEEGGFRYDSDSFADDVPYFTRVGDKRHLVIPYTFVTNDSHFHPGQAYSSPADFLDSCRRTFDMLWAEGEQRPQLMSVGLHPRLAGQPGRAHALQAFLEHCLERGSVWFARKADIADWCYDHAEELELSRQAA</sequence>
<dbReference type="GO" id="GO:0005975">
    <property type="term" value="P:carbohydrate metabolic process"/>
    <property type="evidence" value="ECO:0007669"/>
    <property type="project" value="InterPro"/>
</dbReference>
<dbReference type="Proteomes" id="UP000438448">
    <property type="component" value="Unassembled WGS sequence"/>
</dbReference>
<reference evidence="2 3" key="1">
    <citation type="submission" date="2019-10" db="EMBL/GenBank/DDBJ databases">
        <title>Nocardia macrotermitis sp. nov. and Nocardia aurantia sp. nov., isolated from the gut of fungus growing-termite Macrotermes natalensis.</title>
        <authorList>
            <person name="Benndorf R."/>
            <person name="Schwitalla J."/>
            <person name="Martin K."/>
            <person name="De Beer W."/>
            <person name="Kaster A.-K."/>
            <person name="Vollmers J."/>
            <person name="Poulsen M."/>
            <person name="Beemelmanns C."/>
        </authorList>
    </citation>
    <scope>NUCLEOTIDE SEQUENCE [LARGE SCALE GENOMIC DNA]</scope>
    <source>
        <strain evidence="2 3">RB20</strain>
    </source>
</reference>
<evidence type="ECO:0000313" key="3">
    <source>
        <dbReference type="Proteomes" id="UP000438448"/>
    </source>
</evidence>
<evidence type="ECO:0000259" key="1">
    <source>
        <dbReference type="Pfam" id="PF01522"/>
    </source>
</evidence>
<evidence type="ECO:0000313" key="2">
    <source>
        <dbReference type="EMBL" id="MQY17019.1"/>
    </source>
</evidence>
<dbReference type="EMBL" id="WEGK01000001">
    <property type="protein sequence ID" value="MQY17019.1"/>
    <property type="molecule type" value="Genomic_DNA"/>
</dbReference>